<comment type="function">
    <text evidence="12 13">Catalyzes two activities which are involved in the cyclic version of arginine biosynthesis: the synthesis of N-acetylglutamate from glutamate and acetyl-CoA as the acetyl donor, and of ornithine by transacetylation between N(2)-acetylornithine and glutamate.</text>
</comment>
<feature type="binding site" evidence="13">
    <location>
        <position position="404"/>
    </location>
    <ligand>
        <name>substrate</name>
    </ligand>
</feature>
<dbReference type="FunFam" id="3.30.2330.10:FF:000001">
    <property type="entry name" value="Arginine biosynthesis bifunctional protein ArgJ, mitochondrial"/>
    <property type="match status" value="1"/>
</dbReference>
<dbReference type="EC" id="2.3.1.35" evidence="13"/>
<comment type="pathway">
    <text evidence="13">Amino-acid biosynthesis; L-arginine biosynthesis; N(2)-acetyl-L-ornithine from L-glutamate: step 1/4.</text>
</comment>
<evidence type="ECO:0000256" key="10">
    <source>
        <dbReference type="ARBA" id="ARBA00048372"/>
    </source>
</evidence>
<dbReference type="InterPro" id="IPR042195">
    <property type="entry name" value="ArgJ_beta_C"/>
</dbReference>
<dbReference type="Gene3D" id="3.10.20.340">
    <property type="entry name" value="ArgJ beta chain, C-terminal domain"/>
    <property type="match status" value="1"/>
</dbReference>
<dbReference type="Pfam" id="PF01960">
    <property type="entry name" value="ArgJ"/>
    <property type="match status" value="1"/>
</dbReference>
<evidence type="ECO:0000256" key="5">
    <source>
        <dbReference type="ARBA" id="ARBA00022605"/>
    </source>
</evidence>
<keyword evidence="6 13" id="KW-0808">Transferase</keyword>
<feature type="binding site" evidence="13">
    <location>
        <position position="159"/>
    </location>
    <ligand>
        <name>substrate</name>
    </ligand>
</feature>
<dbReference type="AlphaFoldDB" id="A0A1D7QVE7"/>
<comment type="subunit">
    <text evidence="3 13">Heterotetramer of two alpha and two beta chains.</text>
</comment>
<feature type="binding site" evidence="13">
    <location>
        <position position="282"/>
    </location>
    <ligand>
        <name>substrate</name>
    </ligand>
</feature>
<proteinExistence type="inferred from homology"/>
<comment type="similarity">
    <text evidence="2 13">Belongs to the ArgJ family.</text>
</comment>
<evidence type="ECO:0000256" key="1">
    <source>
        <dbReference type="ARBA" id="ARBA00004496"/>
    </source>
</evidence>
<evidence type="ECO:0000256" key="6">
    <source>
        <dbReference type="ARBA" id="ARBA00022679"/>
    </source>
</evidence>
<dbReference type="Proteomes" id="UP000094463">
    <property type="component" value="Chromosome"/>
</dbReference>
<feature type="binding site" evidence="13">
    <location>
        <position position="409"/>
    </location>
    <ligand>
        <name>substrate</name>
    </ligand>
</feature>
<dbReference type="CDD" id="cd02152">
    <property type="entry name" value="OAT"/>
    <property type="match status" value="1"/>
</dbReference>
<feature type="site" description="Cleavage; by autolysis" evidence="13">
    <location>
        <begin position="195"/>
        <end position="196"/>
    </location>
</feature>
<evidence type="ECO:0000256" key="12">
    <source>
        <dbReference type="ARBA" id="ARBA00054976"/>
    </source>
</evidence>
<protein>
    <recommendedName>
        <fullName evidence="13">Arginine biosynthesis bifunctional protein ArgJ</fullName>
    </recommendedName>
    <domain>
        <recommendedName>
            <fullName evidence="13">Glutamate N-acetyltransferase</fullName>
            <ecNumber evidence="13">2.3.1.35</ecNumber>
        </recommendedName>
        <alternativeName>
            <fullName evidence="13">Ornithine acetyltransferase</fullName>
            <shortName evidence="13">OATase</shortName>
        </alternativeName>
        <alternativeName>
            <fullName evidence="13">Ornithine transacetylase</fullName>
        </alternativeName>
    </domain>
    <domain>
        <recommendedName>
            <fullName evidence="13">Amino-acid acetyltransferase</fullName>
            <ecNumber evidence="13">2.3.1.1</ecNumber>
        </recommendedName>
        <alternativeName>
            <fullName evidence="13">N-acetylglutamate synthase</fullName>
            <shortName evidence="13">AGSase</shortName>
        </alternativeName>
    </domain>
    <component>
        <recommendedName>
            <fullName evidence="13">Arginine biosynthesis bifunctional protein ArgJ alpha chain</fullName>
        </recommendedName>
    </component>
    <component>
        <recommendedName>
            <fullName evidence="13">Arginine biosynthesis bifunctional protein ArgJ beta chain</fullName>
        </recommendedName>
    </component>
</protein>
<dbReference type="EC" id="2.3.1.1" evidence="13"/>
<evidence type="ECO:0000313" key="15">
    <source>
        <dbReference type="Proteomes" id="UP000094463"/>
    </source>
</evidence>
<dbReference type="InterPro" id="IPR002813">
    <property type="entry name" value="Arg_biosynth_ArgJ"/>
</dbReference>
<keyword evidence="13" id="KW-0963">Cytoplasm</keyword>
<dbReference type="NCBIfam" id="NF003802">
    <property type="entry name" value="PRK05388.1"/>
    <property type="match status" value="1"/>
</dbReference>
<dbReference type="KEGG" id="bbev:BBEV_1616"/>
<dbReference type="PANTHER" id="PTHR23100:SF0">
    <property type="entry name" value="ARGININE BIOSYNTHESIS BIFUNCTIONAL PROTEIN ARGJ, MITOCHONDRIAL"/>
    <property type="match status" value="1"/>
</dbReference>
<evidence type="ECO:0000256" key="4">
    <source>
        <dbReference type="ARBA" id="ARBA00022571"/>
    </source>
</evidence>
<comment type="subcellular location">
    <subcellularLocation>
        <location evidence="1 13">Cytoplasm</location>
    </subcellularLocation>
</comment>
<evidence type="ECO:0000256" key="8">
    <source>
        <dbReference type="ARBA" id="ARBA00023268"/>
    </source>
</evidence>
<feature type="binding site" evidence="13">
    <location>
        <position position="196"/>
    </location>
    <ligand>
        <name>substrate</name>
    </ligand>
</feature>
<feature type="active site" description="Nucleophile" evidence="13">
    <location>
        <position position="196"/>
    </location>
</feature>
<dbReference type="Gene3D" id="3.60.70.12">
    <property type="entry name" value="L-amino peptidase D-ALA esterase/amidase"/>
    <property type="match status" value="1"/>
</dbReference>
<evidence type="ECO:0000256" key="3">
    <source>
        <dbReference type="ARBA" id="ARBA00011475"/>
    </source>
</evidence>
<organism evidence="14 15">
    <name type="scientific">Salisediminibacterium beveridgei</name>
    <dbReference type="NCBI Taxonomy" id="632773"/>
    <lineage>
        <taxon>Bacteria</taxon>
        <taxon>Bacillati</taxon>
        <taxon>Bacillota</taxon>
        <taxon>Bacilli</taxon>
        <taxon>Bacillales</taxon>
        <taxon>Bacillaceae</taxon>
        <taxon>Salisediminibacterium</taxon>
    </lineage>
</organism>
<comment type="catalytic activity">
    <reaction evidence="11 13">
        <text>N(2)-acetyl-L-ornithine + L-glutamate = N-acetyl-L-glutamate + L-ornithine</text>
        <dbReference type="Rhea" id="RHEA:15349"/>
        <dbReference type="ChEBI" id="CHEBI:29985"/>
        <dbReference type="ChEBI" id="CHEBI:44337"/>
        <dbReference type="ChEBI" id="CHEBI:46911"/>
        <dbReference type="ChEBI" id="CHEBI:57805"/>
        <dbReference type="EC" id="2.3.1.35"/>
    </reaction>
</comment>
<reference evidence="14 15" key="1">
    <citation type="submission" date="2015-08" db="EMBL/GenBank/DDBJ databases">
        <title>The complete genome sequence of Bacillus beveridgei MLTeJB.</title>
        <authorList>
            <person name="Hanson T.E."/>
            <person name="Mesa C."/>
            <person name="Basesman S.M."/>
            <person name="Oremland R.S."/>
        </authorList>
    </citation>
    <scope>NUCLEOTIDE SEQUENCE [LARGE SCALE GENOMIC DNA]</scope>
    <source>
        <strain evidence="14 15">MLTeJB</strain>
    </source>
</reference>
<keyword evidence="4 13" id="KW-0055">Arginine biosynthesis</keyword>
<dbReference type="GO" id="GO:0005737">
    <property type="term" value="C:cytoplasm"/>
    <property type="evidence" value="ECO:0007669"/>
    <property type="project" value="UniProtKB-SubCell"/>
</dbReference>
<dbReference type="PANTHER" id="PTHR23100">
    <property type="entry name" value="ARGININE BIOSYNTHESIS BIFUNCTIONAL PROTEIN ARGJ"/>
    <property type="match status" value="1"/>
</dbReference>
<dbReference type="NCBIfam" id="TIGR00120">
    <property type="entry name" value="ArgJ"/>
    <property type="match status" value="1"/>
</dbReference>
<dbReference type="GO" id="GO:0004042">
    <property type="term" value="F:L-glutamate N-acetyltransferase activity"/>
    <property type="evidence" value="ECO:0007669"/>
    <property type="project" value="UniProtKB-UniRule"/>
</dbReference>
<gene>
    <name evidence="13 14" type="primary">argJ</name>
    <name evidence="14" type="ORF">BBEV_1616</name>
</gene>
<feature type="site" description="Involved in the stabilization of negative charge on the oxyanion by the formation of the oxyanion hole" evidence="13">
    <location>
        <position position="124"/>
    </location>
</feature>
<evidence type="ECO:0000256" key="7">
    <source>
        <dbReference type="ARBA" id="ARBA00022813"/>
    </source>
</evidence>
<evidence type="ECO:0000256" key="11">
    <source>
        <dbReference type="ARBA" id="ARBA00049439"/>
    </source>
</evidence>
<keyword evidence="9 13" id="KW-0012">Acyltransferase</keyword>
<keyword evidence="8 13" id="KW-0511">Multifunctional enzyme</keyword>
<dbReference type="FunFam" id="3.60.70.12:FF:000001">
    <property type="entry name" value="Arginine biosynthesis bifunctional protein ArgJ, chloroplastic"/>
    <property type="match status" value="1"/>
</dbReference>
<dbReference type="SUPFAM" id="SSF56266">
    <property type="entry name" value="DmpA/ArgJ-like"/>
    <property type="match status" value="1"/>
</dbReference>
<feature type="binding site" evidence="13">
    <location>
        <position position="185"/>
    </location>
    <ligand>
        <name>substrate</name>
    </ligand>
</feature>
<dbReference type="HAMAP" id="MF_01106">
    <property type="entry name" value="ArgJ"/>
    <property type="match status" value="1"/>
</dbReference>
<dbReference type="GO" id="GO:0006592">
    <property type="term" value="P:ornithine biosynthetic process"/>
    <property type="evidence" value="ECO:0007669"/>
    <property type="project" value="TreeGrafter"/>
</dbReference>
<evidence type="ECO:0000256" key="2">
    <source>
        <dbReference type="ARBA" id="ARBA00006774"/>
    </source>
</evidence>
<dbReference type="PATRIC" id="fig|632773.3.peg.1699"/>
<comment type="catalytic activity">
    <reaction evidence="10 13">
        <text>L-glutamate + acetyl-CoA = N-acetyl-L-glutamate + CoA + H(+)</text>
        <dbReference type="Rhea" id="RHEA:24292"/>
        <dbReference type="ChEBI" id="CHEBI:15378"/>
        <dbReference type="ChEBI" id="CHEBI:29985"/>
        <dbReference type="ChEBI" id="CHEBI:44337"/>
        <dbReference type="ChEBI" id="CHEBI:57287"/>
        <dbReference type="ChEBI" id="CHEBI:57288"/>
        <dbReference type="EC" id="2.3.1.1"/>
    </reaction>
</comment>
<keyword evidence="15" id="KW-1185">Reference proteome</keyword>
<feature type="chain" id="PRO_5023227687" description="Arginine biosynthesis bifunctional protein ArgJ beta chain" evidence="13">
    <location>
        <begin position="196"/>
        <end position="409"/>
    </location>
</feature>
<name>A0A1D7QVE7_9BACI</name>
<keyword evidence="7 13" id="KW-0068">Autocatalytic cleavage</keyword>
<dbReference type="STRING" id="632773.BBEV_1616"/>
<accession>A0A1D7QVE7</accession>
<feature type="site" description="Involved in the stabilization of negative charge on the oxyanion by the formation of the oxyanion hole" evidence="13">
    <location>
        <position position="123"/>
    </location>
</feature>
<dbReference type="GO" id="GO:0004358">
    <property type="term" value="F:L-glutamate N-acetyltransferase activity, acting on acetyl-L-ornithine as donor"/>
    <property type="evidence" value="ECO:0007669"/>
    <property type="project" value="UniProtKB-UniRule"/>
</dbReference>
<sequence>MMTTTDQQSITLLEKGHITSPKGFQAGGVHCGLRKTKLDFGWIHSDVPADAAGVYTLNAFRAAPLHVTKEAIDSNGKLQTIITNSAVANSCTGPLGEENAKDMQMLAAKKLQVHPFDVAVLSTGVIGVQLPMDEIKAGIQAMDQSVNYGPERFEQAILTTDTVTKHTAVSCVIDGKTITVGGAAKGSGMIHPNMATMLAYMTTDANVEQESLQTLLSDVTNDTYNMITVDGDSSTNDTVLLLANGAQKNEALNEKHPDWPLFKEAVRTVSETLAKKIAQDGEGATKLVAVHVLNAQSKSSARKVAKAVISSNLVKTAVYGADPNWGRIVCAVGYSEEPVDPNTVHVKLGETVVVDEGLPVAFDEDASKVYLGNDQVDITVDLNQGTESACAWGCDLTYQYVKINASYRT</sequence>
<dbReference type="Gene3D" id="3.30.2330.10">
    <property type="entry name" value="arginine biosynthesis bifunctional protein suprefamily"/>
    <property type="match status" value="1"/>
</dbReference>
<dbReference type="EMBL" id="CP012502">
    <property type="protein sequence ID" value="AOM82977.1"/>
    <property type="molecule type" value="Genomic_DNA"/>
</dbReference>
<evidence type="ECO:0000256" key="13">
    <source>
        <dbReference type="HAMAP-Rule" id="MF_01106"/>
    </source>
</evidence>
<keyword evidence="5 13" id="KW-0028">Amino-acid biosynthesis</keyword>
<dbReference type="GO" id="GO:0006526">
    <property type="term" value="P:L-arginine biosynthetic process"/>
    <property type="evidence" value="ECO:0007669"/>
    <property type="project" value="UniProtKB-UniRule"/>
</dbReference>
<dbReference type="UniPathway" id="UPA00068">
    <property type="reaction ID" value="UER00106"/>
</dbReference>
<dbReference type="InterPro" id="IPR016117">
    <property type="entry name" value="ArgJ-like_dom_sf"/>
</dbReference>
<evidence type="ECO:0000313" key="14">
    <source>
        <dbReference type="EMBL" id="AOM82977.1"/>
    </source>
</evidence>
<feature type="chain" id="PRO_5023227688" description="Arginine biosynthesis bifunctional protein ArgJ alpha chain" evidence="13">
    <location>
        <begin position="1"/>
        <end position="195"/>
    </location>
</feature>
<dbReference type="FunFam" id="3.10.20.340:FF:000001">
    <property type="entry name" value="Arginine biosynthesis bifunctional protein ArgJ, chloroplastic"/>
    <property type="match status" value="1"/>
</dbReference>
<evidence type="ECO:0000256" key="9">
    <source>
        <dbReference type="ARBA" id="ARBA00023315"/>
    </source>
</evidence>
<comment type="pathway">
    <text evidence="13">Amino-acid biosynthesis; L-arginine biosynthesis; L-ornithine and N-acetyl-L-glutamate from L-glutamate and N(2)-acetyl-L-ornithine (cyclic): step 1/1.</text>
</comment>